<organism evidence="2 3">
    <name type="scientific">Dermatophagoides farinae</name>
    <name type="common">American house dust mite</name>
    <dbReference type="NCBI Taxonomy" id="6954"/>
    <lineage>
        <taxon>Eukaryota</taxon>
        <taxon>Metazoa</taxon>
        <taxon>Ecdysozoa</taxon>
        <taxon>Arthropoda</taxon>
        <taxon>Chelicerata</taxon>
        <taxon>Arachnida</taxon>
        <taxon>Acari</taxon>
        <taxon>Acariformes</taxon>
        <taxon>Sarcoptiformes</taxon>
        <taxon>Astigmata</taxon>
        <taxon>Psoroptidia</taxon>
        <taxon>Analgoidea</taxon>
        <taxon>Pyroglyphidae</taxon>
        <taxon>Dermatophagoidinae</taxon>
        <taxon>Dermatophagoides</taxon>
    </lineage>
</organism>
<sequence>MLPIMGVLLSKHSLTFAEDLVEDIEFNTATEFLEKAGERYDEATKTYVSKKQQQQRKKQLICIDDDDDDDDDDETKNESGPCGPCVCYTAIAAILNKYLFKFR</sequence>
<accession>A0A922HU21</accession>
<dbReference type="EMBL" id="ASGP02000004">
    <property type="protein sequence ID" value="KAH9510509.1"/>
    <property type="molecule type" value="Genomic_DNA"/>
</dbReference>
<dbReference type="AlphaFoldDB" id="A0A922HU21"/>
<proteinExistence type="predicted"/>
<comment type="caution">
    <text evidence="2">The sequence shown here is derived from an EMBL/GenBank/DDBJ whole genome shotgun (WGS) entry which is preliminary data.</text>
</comment>
<protein>
    <submittedName>
        <fullName evidence="2">Uncharacterized protein</fullName>
    </submittedName>
</protein>
<name>A0A922HU21_DERFA</name>
<keyword evidence="3" id="KW-1185">Reference proteome</keyword>
<evidence type="ECO:0000313" key="2">
    <source>
        <dbReference type="EMBL" id="KAH9510509.1"/>
    </source>
</evidence>
<reference evidence="2" key="1">
    <citation type="submission" date="2013-05" db="EMBL/GenBank/DDBJ databases">
        <authorList>
            <person name="Yim A.K.Y."/>
            <person name="Chan T.F."/>
            <person name="Ji K.M."/>
            <person name="Liu X.Y."/>
            <person name="Zhou J.W."/>
            <person name="Li R.Q."/>
            <person name="Yang K.Y."/>
            <person name="Li J."/>
            <person name="Li M."/>
            <person name="Law P.T.W."/>
            <person name="Wu Y.L."/>
            <person name="Cai Z.L."/>
            <person name="Qin H."/>
            <person name="Bao Y."/>
            <person name="Leung R.K.K."/>
            <person name="Ng P.K.S."/>
            <person name="Zou J."/>
            <person name="Zhong X.J."/>
            <person name="Ran P.X."/>
            <person name="Zhong N.S."/>
            <person name="Liu Z.G."/>
            <person name="Tsui S.K.W."/>
        </authorList>
    </citation>
    <scope>NUCLEOTIDE SEQUENCE</scope>
    <source>
        <strain evidence="2">Derf</strain>
        <tissue evidence="2">Whole organism</tissue>
    </source>
</reference>
<evidence type="ECO:0000313" key="3">
    <source>
        <dbReference type="Proteomes" id="UP000790347"/>
    </source>
</evidence>
<evidence type="ECO:0000256" key="1">
    <source>
        <dbReference type="SAM" id="MobiDB-lite"/>
    </source>
</evidence>
<dbReference type="Proteomes" id="UP000790347">
    <property type="component" value="Unassembled WGS sequence"/>
</dbReference>
<gene>
    <name evidence="2" type="ORF">DERF_009030</name>
</gene>
<feature type="compositionally biased region" description="Acidic residues" evidence="1">
    <location>
        <begin position="63"/>
        <end position="75"/>
    </location>
</feature>
<reference evidence="2" key="2">
    <citation type="journal article" date="2022" name="Res Sq">
        <title>Comparative Genomics Reveals Insights into the Divergent Evolution of Astigmatic Mites and Household Pest Adaptations.</title>
        <authorList>
            <person name="Xiong Q."/>
            <person name="Wan A.T.-Y."/>
            <person name="Liu X.-Y."/>
            <person name="Fung C.S.-H."/>
            <person name="Xiao X."/>
            <person name="Malainual N."/>
            <person name="Hou J."/>
            <person name="Wang L."/>
            <person name="Wang M."/>
            <person name="Yang K."/>
            <person name="Cui Y."/>
            <person name="Leung E."/>
            <person name="Nong W."/>
            <person name="Shin S.-K."/>
            <person name="Au S."/>
            <person name="Jeong K.Y."/>
            <person name="Chew F.T."/>
            <person name="Hui J."/>
            <person name="Leung T.F."/>
            <person name="Tungtrongchitr A."/>
            <person name="Zhong N."/>
            <person name="Liu Z."/>
            <person name="Tsui S."/>
        </authorList>
    </citation>
    <scope>NUCLEOTIDE SEQUENCE</scope>
    <source>
        <strain evidence="2">Derf</strain>
        <tissue evidence="2">Whole organism</tissue>
    </source>
</reference>
<feature type="region of interest" description="Disordered" evidence="1">
    <location>
        <begin position="44"/>
        <end position="84"/>
    </location>
</feature>